<sequence length="107" mass="11011">LSSPVLLAPAASLRAKLKLSLNPIPASTALPSQGDSSLSAAAHLCGSHAQRVRPGLAAAQDPSARLQERNPLSPADPNLRKKSPMSCEAPESSCPRPGILPDTQSLT</sequence>
<feature type="non-terminal residue" evidence="2">
    <location>
        <position position="1"/>
    </location>
</feature>
<feature type="region of interest" description="Disordered" evidence="1">
    <location>
        <begin position="52"/>
        <end position="107"/>
    </location>
</feature>
<accession>A0ABQ9TNJ0</accession>
<feature type="non-terminal residue" evidence="2">
    <location>
        <position position="107"/>
    </location>
</feature>
<evidence type="ECO:0008006" key="4">
    <source>
        <dbReference type="Google" id="ProtNLM"/>
    </source>
</evidence>
<comment type="caution">
    <text evidence="2">The sequence shown here is derived from an EMBL/GenBank/DDBJ whole genome shotgun (WGS) entry which is preliminary data.</text>
</comment>
<name>A0ABQ9TNJ0_SAGOE</name>
<reference evidence="2 3" key="1">
    <citation type="submission" date="2023-05" db="EMBL/GenBank/DDBJ databases">
        <title>B98-5 Cell Line De Novo Hybrid Assembly: An Optical Mapping Approach.</title>
        <authorList>
            <person name="Kananen K."/>
            <person name="Auerbach J.A."/>
            <person name="Kautto E."/>
            <person name="Blachly J.S."/>
        </authorList>
    </citation>
    <scope>NUCLEOTIDE SEQUENCE [LARGE SCALE GENOMIC DNA]</scope>
    <source>
        <strain evidence="2">B95-8</strain>
        <tissue evidence="2">Cell line</tissue>
    </source>
</reference>
<gene>
    <name evidence="2" type="ORF">P7K49_035669</name>
</gene>
<keyword evidence="3" id="KW-1185">Reference proteome</keyword>
<protein>
    <recommendedName>
        <fullName evidence="4">HDAC7</fullName>
    </recommendedName>
</protein>
<evidence type="ECO:0000313" key="3">
    <source>
        <dbReference type="Proteomes" id="UP001266305"/>
    </source>
</evidence>
<proteinExistence type="predicted"/>
<evidence type="ECO:0000313" key="2">
    <source>
        <dbReference type="EMBL" id="KAK2086244.1"/>
    </source>
</evidence>
<dbReference type="EMBL" id="JASSZA010000020">
    <property type="protein sequence ID" value="KAK2086244.1"/>
    <property type="molecule type" value="Genomic_DNA"/>
</dbReference>
<evidence type="ECO:0000256" key="1">
    <source>
        <dbReference type="SAM" id="MobiDB-lite"/>
    </source>
</evidence>
<dbReference type="Proteomes" id="UP001266305">
    <property type="component" value="Unassembled WGS sequence"/>
</dbReference>
<organism evidence="2 3">
    <name type="scientific">Saguinus oedipus</name>
    <name type="common">Cotton-top tamarin</name>
    <name type="synonym">Oedipomidas oedipus</name>
    <dbReference type="NCBI Taxonomy" id="9490"/>
    <lineage>
        <taxon>Eukaryota</taxon>
        <taxon>Metazoa</taxon>
        <taxon>Chordata</taxon>
        <taxon>Craniata</taxon>
        <taxon>Vertebrata</taxon>
        <taxon>Euteleostomi</taxon>
        <taxon>Mammalia</taxon>
        <taxon>Eutheria</taxon>
        <taxon>Euarchontoglires</taxon>
        <taxon>Primates</taxon>
        <taxon>Haplorrhini</taxon>
        <taxon>Platyrrhini</taxon>
        <taxon>Cebidae</taxon>
        <taxon>Callitrichinae</taxon>
        <taxon>Saguinus</taxon>
    </lineage>
</organism>